<dbReference type="CDD" id="cd10950">
    <property type="entry name" value="CE4_BsYlxY_like"/>
    <property type="match status" value="1"/>
</dbReference>
<dbReference type="AlphaFoldDB" id="F7NLA5"/>
<dbReference type="STRING" id="1009370.ALO_14387"/>
<dbReference type="InterPro" id="IPR002509">
    <property type="entry name" value="NODB_dom"/>
</dbReference>
<keyword evidence="3" id="KW-1185">Reference proteome</keyword>
<dbReference type="OrthoDB" id="62208at2"/>
<dbReference type="SUPFAM" id="SSF88713">
    <property type="entry name" value="Glycoside hydrolase/deacetylase"/>
    <property type="match status" value="1"/>
</dbReference>
<dbReference type="Gene3D" id="3.20.20.370">
    <property type="entry name" value="Glycoside hydrolase/deacetylase"/>
    <property type="match status" value="1"/>
</dbReference>
<dbReference type="InterPro" id="IPR011330">
    <property type="entry name" value="Glyco_hydro/deAcase_b/a-brl"/>
</dbReference>
<reference evidence="2 3" key="1">
    <citation type="journal article" date="2011" name="EMBO J.">
        <title>Structural diversity of bacterial flagellar motors.</title>
        <authorList>
            <person name="Chen S."/>
            <person name="Beeby M."/>
            <person name="Murphy G.E."/>
            <person name="Leadbetter J.R."/>
            <person name="Hendrixson D.R."/>
            <person name="Briegel A."/>
            <person name="Li Z."/>
            <person name="Shi J."/>
            <person name="Tocheva E.I."/>
            <person name="Muller A."/>
            <person name="Dobro M.J."/>
            <person name="Jensen G.J."/>
        </authorList>
    </citation>
    <scope>NUCLEOTIDE SEQUENCE [LARGE SCALE GENOMIC DNA]</scope>
    <source>
        <strain evidence="2 3">DSM 6540</strain>
    </source>
</reference>
<proteinExistence type="predicted"/>
<dbReference type="eggNOG" id="COG0726">
    <property type="taxonomic scope" value="Bacteria"/>
</dbReference>
<evidence type="ECO:0000313" key="3">
    <source>
        <dbReference type="Proteomes" id="UP000003240"/>
    </source>
</evidence>
<feature type="domain" description="NodB homology" evidence="1">
    <location>
        <begin position="57"/>
        <end position="233"/>
    </location>
</feature>
<dbReference type="PANTHER" id="PTHR10587">
    <property type="entry name" value="GLYCOSYL TRANSFERASE-RELATED"/>
    <property type="match status" value="1"/>
</dbReference>
<dbReference type="EMBL" id="AFGF01000126">
    <property type="protein sequence ID" value="EGO63210.1"/>
    <property type="molecule type" value="Genomic_DNA"/>
</dbReference>
<name>F7NLA5_9FIRM</name>
<gene>
    <name evidence="2" type="ORF">ALO_14387</name>
</gene>
<sequence length="241" mass="27209">MRFWVVTVRSWYLVFVSAVFVVLAVVSDINPTADSLIVRTQQEKKISPIFQGNAVKPNVALACNVFWGEDLLPDMLRVLNEKKVKVTFFIGGSWAKRNPDSLRELAQNGHEIANHSYSHPHPNKLSKEQNQQEIARTEELVKELTGKKTTLYAPPYGEYNDTVLAAADELGYKTIMWTIDTVDWKRPAPATIIQRVTSKLQNGAIILMHPTEPTQKALGQLIDEIRKKGYEVVTISEIIIP</sequence>
<dbReference type="GO" id="GO:0016020">
    <property type="term" value="C:membrane"/>
    <property type="evidence" value="ECO:0007669"/>
    <property type="project" value="TreeGrafter"/>
</dbReference>
<dbReference type="Pfam" id="PF01522">
    <property type="entry name" value="Polysacc_deac_1"/>
    <property type="match status" value="1"/>
</dbReference>
<evidence type="ECO:0000259" key="1">
    <source>
        <dbReference type="PROSITE" id="PS51677"/>
    </source>
</evidence>
<dbReference type="GO" id="GO:0016810">
    <property type="term" value="F:hydrolase activity, acting on carbon-nitrogen (but not peptide) bonds"/>
    <property type="evidence" value="ECO:0007669"/>
    <property type="project" value="InterPro"/>
</dbReference>
<dbReference type="Proteomes" id="UP000003240">
    <property type="component" value="Unassembled WGS sequence"/>
</dbReference>
<dbReference type="InterPro" id="IPR050248">
    <property type="entry name" value="Polysacc_deacetylase_ArnD"/>
</dbReference>
<dbReference type="PANTHER" id="PTHR10587:SF80">
    <property type="entry name" value="CHITOOLIGOSACCHARIDE DEACETYLASE"/>
    <property type="match status" value="1"/>
</dbReference>
<comment type="caution">
    <text evidence="2">The sequence shown here is derived from an EMBL/GenBank/DDBJ whole genome shotgun (WGS) entry which is preliminary data.</text>
</comment>
<dbReference type="RefSeq" id="WP_004573450.1">
    <property type="nucleotide sequence ID" value="NZ_AFGF01000126.1"/>
</dbReference>
<dbReference type="PROSITE" id="PS51677">
    <property type="entry name" value="NODB"/>
    <property type="match status" value="1"/>
</dbReference>
<protein>
    <submittedName>
        <fullName evidence="2">Polysaccharide deacetylase</fullName>
    </submittedName>
</protein>
<dbReference type="GO" id="GO:0005975">
    <property type="term" value="P:carbohydrate metabolic process"/>
    <property type="evidence" value="ECO:0007669"/>
    <property type="project" value="InterPro"/>
</dbReference>
<organism evidence="2 3">
    <name type="scientific">Acetonema longum DSM 6540</name>
    <dbReference type="NCBI Taxonomy" id="1009370"/>
    <lineage>
        <taxon>Bacteria</taxon>
        <taxon>Bacillati</taxon>
        <taxon>Bacillota</taxon>
        <taxon>Negativicutes</taxon>
        <taxon>Acetonemataceae</taxon>
        <taxon>Acetonema</taxon>
    </lineage>
</organism>
<accession>F7NLA5</accession>
<evidence type="ECO:0000313" key="2">
    <source>
        <dbReference type="EMBL" id="EGO63210.1"/>
    </source>
</evidence>